<organism evidence="2 3">
    <name type="scientific">Biomphalaria glabrata</name>
    <name type="common">Bloodfluke planorb</name>
    <name type="synonym">Freshwater snail</name>
    <dbReference type="NCBI Taxonomy" id="6526"/>
    <lineage>
        <taxon>Eukaryota</taxon>
        <taxon>Metazoa</taxon>
        <taxon>Spiralia</taxon>
        <taxon>Lophotrochozoa</taxon>
        <taxon>Mollusca</taxon>
        <taxon>Gastropoda</taxon>
        <taxon>Heterobranchia</taxon>
        <taxon>Euthyneura</taxon>
        <taxon>Panpulmonata</taxon>
        <taxon>Hygrophila</taxon>
        <taxon>Lymnaeoidea</taxon>
        <taxon>Planorbidae</taxon>
        <taxon>Biomphalaria</taxon>
    </lineage>
</organism>
<feature type="region of interest" description="Disordered" evidence="1">
    <location>
        <begin position="485"/>
        <end position="506"/>
    </location>
</feature>
<dbReference type="RefSeq" id="XP_013086514.2">
    <property type="nucleotide sequence ID" value="XM_013231060.2"/>
</dbReference>
<evidence type="ECO:0000256" key="1">
    <source>
        <dbReference type="SAM" id="MobiDB-lite"/>
    </source>
</evidence>
<dbReference type="InterPro" id="IPR051291">
    <property type="entry name" value="CIMAP"/>
</dbReference>
<dbReference type="KEGG" id="bgt:106071032"/>
<dbReference type="Pfam" id="PF07004">
    <property type="entry name" value="SHIPPO-rpt"/>
    <property type="match status" value="4"/>
</dbReference>
<sequence length="573" mass="62775">MYDRAPRDINFKVGCTPDVIGPGSYDAAALQKSKLRTDGYAPFLSMTSRETFLKVTDQVVAAPGPGHYDTTVQDRAKGASSLANKSKRFADPVSDTPGPGSYSSHAYVELGRKSRSAPGVMGDDGKLIKSTRVKFHRKPEAPSIPTQGQAYGYEECEDGTLKKQDPPVKDMSIGPAYYTPALPESAATKTYKGVHFGKLSSKRMEFYGKSGPGPGDYDPFTDHTAKPENLNIQGGEVMKFEAKLPRYHELVQKEVEKKGVPGPGAYEVKSTFIIPAPALNTEGLEVDHPPFLSQAKRFAPLKSATPAPGSYNDPRTALEVLKRVSGMKRSPFSQTSVRFETDYKKKRSPGPGTYNIPGLAAESMRKAYIESTRKGVFGTTSTRIEPLSKKEDIEVPGPAHYQIKEKPFKPKYPHLGSNFASVTARLKSPELDAPPPGSYDVVDAYEKLYVKPIMAKPRTEAAYRKHHSFMASADRFAPARDTMTKRVDPDNPGPASYNTAKETINPKGGLMVTKDRRFRENIDDFPGPGTYELSPMFQDTVLKGTFNHTLNNPILAVPGSSRPESKHAFLIGV</sequence>
<name>A0A2C9KKI0_BIOGL</name>
<evidence type="ECO:0000313" key="3">
    <source>
        <dbReference type="Proteomes" id="UP000076420"/>
    </source>
</evidence>
<dbReference type="PANTHER" id="PTHR21580">
    <property type="entry name" value="SHIPPO-1-RELATED"/>
    <property type="match status" value="1"/>
</dbReference>
<protein>
    <recommendedName>
        <fullName evidence="4">Sperm-tail PG-rich repeat-containing protein 2</fullName>
    </recommendedName>
</protein>
<dbReference type="EnsemblMetazoa" id="BGLB020704-RA">
    <property type="protein sequence ID" value="BGLB020704-PA"/>
    <property type="gene ID" value="BGLB020704"/>
</dbReference>
<feature type="region of interest" description="Disordered" evidence="1">
    <location>
        <begin position="336"/>
        <end position="357"/>
    </location>
</feature>
<dbReference type="VEuPathDB" id="VectorBase:BGLAX_028037"/>
<evidence type="ECO:0008006" key="4">
    <source>
        <dbReference type="Google" id="ProtNLM"/>
    </source>
</evidence>
<gene>
    <name evidence="2" type="primary">106071032</name>
</gene>
<dbReference type="OrthoDB" id="406368at2759"/>
<proteinExistence type="predicted"/>
<reference evidence="2" key="1">
    <citation type="submission" date="2020-05" db="UniProtKB">
        <authorList>
            <consortium name="EnsemblMetazoa"/>
        </authorList>
    </citation>
    <scope>IDENTIFICATION</scope>
    <source>
        <strain evidence="2">BB02</strain>
    </source>
</reference>
<dbReference type="STRING" id="6526.A0A2C9KKI0"/>
<evidence type="ECO:0000313" key="2">
    <source>
        <dbReference type="EnsemblMetazoa" id="BGLB020704-PA"/>
    </source>
</evidence>
<dbReference type="Proteomes" id="UP000076420">
    <property type="component" value="Unassembled WGS sequence"/>
</dbReference>
<dbReference type="InterPro" id="IPR010736">
    <property type="entry name" value="SHIPPO-rpt"/>
</dbReference>
<feature type="region of interest" description="Disordered" evidence="1">
    <location>
        <begin position="78"/>
        <end position="105"/>
    </location>
</feature>
<dbReference type="VEuPathDB" id="VectorBase:BGLB020704"/>
<dbReference type="AlphaFoldDB" id="A0A2C9KKI0"/>
<dbReference type="PANTHER" id="PTHR21580:SF60">
    <property type="entry name" value="SPERM-TAIL PG-RICH REPEAT-CONTAINING PROTEIN 2"/>
    <property type="match status" value="1"/>
</dbReference>
<accession>A0A2C9KKI0</accession>